<name>K8EGW1_9CHLO</name>
<dbReference type="InterPro" id="IPR013154">
    <property type="entry name" value="ADH-like_N"/>
</dbReference>
<dbReference type="SUPFAM" id="SSF50129">
    <property type="entry name" value="GroES-like"/>
    <property type="match status" value="1"/>
</dbReference>
<keyword evidence="4" id="KW-1185">Reference proteome</keyword>
<sequence>MAFPELNKHLIISGADDDDNNKEEEEKMNIGKNQVLVKVRAFSVNPLDAEVARGYLGKFLPRLDGGKGGIGLGKDFSGEIVKLGRGGGDGGKFEIGDEVFGAISAADFRNGTMAEYVLVDRKQLMRKPKRLTHKEACAIPFAAYTAYACLRTTGCVDRKDPKRILVFGGGSAVGECVARIALRSGFASTVVATAGKASKQMLMEDVGVERVIGYENKKKDGEMKNQDHGDSSSSSSSSGSTTSSNSSGSSSHNSGDRKTSEVREGENFSAKNSRFVDDAEPSFDVAIDTVGSAKTKFQAAKALKKGTGTYITLHGDMAQLIGESGVLRGGAQASLELLREKAFARLQYDIGYDWGYANANDFDATNLIEYLVDKGFLSVKVYDDTKHEQSGPFLGLESVERAFKALGDASKKGKIVVEMPL</sequence>
<dbReference type="RefSeq" id="XP_007512639.1">
    <property type="nucleotide sequence ID" value="XM_007512577.1"/>
</dbReference>
<feature type="compositionally biased region" description="Basic and acidic residues" evidence="1">
    <location>
        <begin position="217"/>
        <end position="230"/>
    </location>
</feature>
<accession>K8EGW1</accession>
<dbReference type="Gene3D" id="3.90.180.10">
    <property type="entry name" value="Medium-chain alcohol dehydrogenases, catalytic domain"/>
    <property type="match status" value="2"/>
</dbReference>
<feature type="compositionally biased region" description="Basic and acidic residues" evidence="1">
    <location>
        <begin position="254"/>
        <end position="266"/>
    </location>
</feature>
<dbReference type="InterPro" id="IPR011032">
    <property type="entry name" value="GroES-like_sf"/>
</dbReference>
<evidence type="ECO:0000313" key="4">
    <source>
        <dbReference type="Proteomes" id="UP000198341"/>
    </source>
</evidence>
<dbReference type="AlphaFoldDB" id="K8EGW1"/>
<dbReference type="GeneID" id="19015024"/>
<dbReference type="STRING" id="41875.K8EGW1"/>
<feature type="region of interest" description="Disordered" evidence="1">
    <location>
        <begin position="217"/>
        <end position="273"/>
    </location>
</feature>
<dbReference type="KEGG" id="bpg:Bathy06g00440"/>
<dbReference type="PANTHER" id="PTHR43482:SF1">
    <property type="entry name" value="PROTEIN AST1-RELATED"/>
    <property type="match status" value="1"/>
</dbReference>
<dbReference type="Pfam" id="PF08240">
    <property type="entry name" value="ADH_N"/>
    <property type="match status" value="1"/>
</dbReference>
<dbReference type="Gene3D" id="3.40.50.720">
    <property type="entry name" value="NAD(P)-binding Rossmann-like Domain"/>
    <property type="match status" value="2"/>
</dbReference>
<evidence type="ECO:0000313" key="3">
    <source>
        <dbReference type="EMBL" id="CCO17239.1"/>
    </source>
</evidence>
<dbReference type="GO" id="GO:0016491">
    <property type="term" value="F:oxidoreductase activity"/>
    <property type="evidence" value="ECO:0007669"/>
    <property type="project" value="InterPro"/>
</dbReference>
<organism evidence="3 4">
    <name type="scientific">Bathycoccus prasinos</name>
    <dbReference type="NCBI Taxonomy" id="41875"/>
    <lineage>
        <taxon>Eukaryota</taxon>
        <taxon>Viridiplantae</taxon>
        <taxon>Chlorophyta</taxon>
        <taxon>Mamiellophyceae</taxon>
        <taxon>Mamiellales</taxon>
        <taxon>Bathycoccaceae</taxon>
        <taxon>Bathycoccus</taxon>
    </lineage>
</organism>
<dbReference type="InterPro" id="IPR052585">
    <property type="entry name" value="Lipid_raft_assoc_Zn_ADH"/>
</dbReference>
<dbReference type="eggNOG" id="KOG1198">
    <property type="taxonomic scope" value="Eukaryota"/>
</dbReference>
<dbReference type="SUPFAM" id="SSF51735">
    <property type="entry name" value="NAD(P)-binding Rossmann-fold domains"/>
    <property type="match status" value="1"/>
</dbReference>
<dbReference type="InterPro" id="IPR020843">
    <property type="entry name" value="ER"/>
</dbReference>
<evidence type="ECO:0000256" key="1">
    <source>
        <dbReference type="SAM" id="MobiDB-lite"/>
    </source>
</evidence>
<dbReference type="EMBL" id="FO082273">
    <property type="protein sequence ID" value="CCO17239.1"/>
    <property type="molecule type" value="Genomic_DNA"/>
</dbReference>
<dbReference type="OrthoDB" id="48317at2759"/>
<feature type="compositionally biased region" description="Low complexity" evidence="1">
    <location>
        <begin position="231"/>
        <end position="253"/>
    </location>
</feature>
<feature type="domain" description="Enoyl reductase (ER)" evidence="2">
    <location>
        <begin position="14"/>
        <end position="417"/>
    </location>
</feature>
<protein>
    <submittedName>
        <fullName evidence="3">Oxidoreductase, zinc-binding dehydrogenase</fullName>
    </submittedName>
</protein>
<dbReference type="Proteomes" id="UP000198341">
    <property type="component" value="Chromosome 6"/>
</dbReference>
<dbReference type="InterPro" id="IPR036291">
    <property type="entry name" value="NAD(P)-bd_dom_sf"/>
</dbReference>
<dbReference type="PANTHER" id="PTHR43482">
    <property type="entry name" value="PROTEIN AST1-RELATED"/>
    <property type="match status" value="1"/>
</dbReference>
<evidence type="ECO:0000259" key="2">
    <source>
        <dbReference type="SMART" id="SM00829"/>
    </source>
</evidence>
<dbReference type="SMART" id="SM00829">
    <property type="entry name" value="PKS_ER"/>
    <property type="match status" value="1"/>
</dbReference>
<reference evidence="3 4" key="1">
    <citation type="submission" date="2011-10" db="EMBL/GenBank/DDBJ databases">
        <authorList>
            <person name="Genoscope - CEA"/>
        </authorList>
    </citation>
    <scope>NUCLEOTIDE SEQUENCE [LARGE SCALE GENOMIC DNA]</scope>
    <source>
        <strain evidence="3 4">RCC 1105</strain>
    </source>
</reference>
<gene>
    <name evidence="3" type="ORF">Bathy06g00440</name>
</gene>
<proteinExistence type="predicted"/>